<sequence>MTIKLDVELEPECRQVVLNAPSSDLSTLTPDEILKKKAVDSRNNSGRDVLEEEKHIPSPKGDGQTIRLVITRPVNSENEMLPVIMYLHGGGWVFGDAQTHKRVRTELTARAHAAVVFVEYTLSPTVRYPIALEECFAALEWTIDHASTMMIDASKLAVVGDSAGGNLTTALSLLAKRRGFGNAIKYCVLYYPVVDADFDRPSYQQFREHYDLTANEMKFFWNHYLPDASKRQDPLASPIHASLEELSGLPPTMVISAEADVLRDEAEAYAGRLMAAHVPVVAIRYQGTIHGFATFDTLSPSGKAVLNHTVAQLKEAWS</sequence>
<dbReference type="GO" id="GO:0016787">
    <property type="term" value="F:hydrolase activity"/>
    <property type="evidence" value="ECO:0007669"/>
    <property type="project" value="UniProtKB-KW"/>
</dbReference>
<dbReference type="STRING" id="1263082.A0A068RF31"/>
<dbReference type="VEuPathDB" id="FungiDB:LCOR_00548.1"/>
<organism evidence="5 6">
    <name type="scientific">Lichtheimia corymbifera JMRC:FSU:9682</name>
    <dbReference type="NCBI Taxonomy" id="1263082"/>
    <lineage>
        <taxon>Eukaryota</taxon>
        <taxon>Fungi</taxon>
        <taxon>Fungi incertae sedis</taxon>
        <taxon>Mucoromycota</taxon>
        <taxon>Mucoromycotina</taxon>
        <taxon>Mucoromycetes</taxon>
        <taxon>Mucorales</taxon>
        <taxon>Lichtheimiaceae</taxon>
        <taxon>Lichtheimia</taxon>
    </lineage>
</organism>
<dbReference type="InterPro" id="IPR029058">
    <property type="entry name" value="AB_hydrolase_fold"/>
</dbReference>
<dbReference type="InterPro" id="IPR013094">
    <property type="entry name" value="AB_hydrolase_3"/>
</dbReference>
<keyword evidence="6" id="KW-1185">Reference proteome</keyword>
<name>A0A068RF31_9FUNG</name>
<feature type="domain" description="Alpha/beta hydrolase fold-3" evidence="4">
    <location>
        <begin position="84"/>
        <end position="293"/>
    </location>
</feature>
<dbReference type="SUPFAM" id="SSF53474">
    <property type="entry name" value="alpha/beta-Hydrolases"/>
    <property type="match status" value="1"/>
</dbReference>
<dbReference type="InterPro" id="IPR050300">
    <property type="entry name" value="GDXG_lipolytic_enzyme"/>
</dbReference>
<gene>
    <name evidence="5" type="ORF">LCOR_00548.1</name>
</gene>
<dbReference type="PANTHER" id="PTHR48081">
    <property type="entry name" value="AB HYDROLASE SUPERFAMILY PROTEIN C4A8.06C"/>
    <property type="match status" value="1"/>
</dbReference>
<evidence type="ECO:0000259" key="4">
    <source>
        <dbReference type="Pfam" id="PF07859"/>
    </source>
</evidence>
<feature type="region of interest" description="Disordered" evidence="3">
    <location>
        <begin position="38"/>
        <end position="62"/>
    </location>
</feature>
<reference evidence="5" key="1">
    <citation type="submission" date="2013-08" db="EMBL/GenBank/DDBJ databases">
        <title>Gene expansion shapes genome architecture in the human pathogen Lichtheimia corymbifera: an evolutionary genomics analysis in the ancient terrestrial Mucorales (Mucoromycotina).</title>
        <authorList>
            <person name="Schwartze V.U."/>
            <person name="Winter S."/>
            <person name="Shelest E."/>
            <person name="Marcet-Houben M."/>
            <person name="Horn F."/>
            <person name="Wehner S."/>
            <person name="Hoffmann K."/>
            <person name="Riege K."/>
            <person name="Sammeth M."/>
            <person name="Nowrousian M."/>
            <person name="Valiante V."/>
            <person name="Linde J."/>
            <person name="Jacobsen I.D."/>
            <person name="Marz M."/>
            <person name="Brakhage A.A."/>
            <person name="Gabaldon T."/>
            <person name="Bocker S."/>
            <person name="Voigt K."/>
        </authorList>
    </citation>
    <scope>NUCLEOTIDE SEQUENCE [LARGE SCALE GENOMIC DNA]</scope>
    <source>
        <strain evidence="5">FSU 9682</strain>
    </source>
</reference>
<dbReference type="Pfam" id="PF07859">
    <property type="entry name" value="Abhydrolase_3"/>
    <property type="match status" value="1"/>
</dbReference>
<keyword evidence="2" id="KW-0378">Hydrolase</keyword>
<evidence type="ECO:0000313" key="5">
    <source>
        <dbReference type="EMBL" id="CDH48778.1"/>
    </source>
</evidence>
<dbReference type="Gene3D" id="3.40.50.1820">
    <property type="entry name" value="alpha/beta hydrolase"/>
    <property type="match status" value="1"/>
</dbReference>
<dbReference type="EMBL" id="CBTN010000002">
    <property type="protein sequence ID" value="CDH48778.1"/>
    <property type="molecule type" value="Genomic_DNA"/>
</dbReference>
<comment type="similarity">
    <text evidence="1">Belongs to the 'GDXG' lipolytic enzyme family.</text>
</comment>
<dbReference type="OrthoDB" id="408631at2759"/>
<protein>
    <submittedName>
        <fullName evidence="5">Esterase lipase</fullName>
    </submittedName>
</protein>
<accession>A0A068RF31</accession>
<proteinExistence type="inferred from homology"/>
<evidence type="ECO:0000256" key="3">
    <source>
        <dbReference type="SAM" id="MobiDB-lite"/>
    </source>
</evidence>
<comment type="caution">
    <text evidence="5">The sequence shown here is derived from an EMBL/GenBank/DDBJ whole genome shotgun (WGS) entry which is preliminary data.</text>
</comment>
<evidence type="ECO:0000313" key="6">
    <source>
        <dbReference type="Proteomes" id="UP000027586"/>
    </source>
</evidence>
<evidence type="ECO:0000256" key="1">
    <source>
        <dbReference type="ARBA" id="ARBA00010515"/>
    </source>
</evidence>
<dbReference type="Proteomes" id="UP000027586">
    <property type="component" value="Unassembled WGS sequence"/>
</dbReference>
<dbReference type="ESTHER" id="9fung-a0a068rf31">
    <property type="family name" value="Hormone-sensitive_lipase_like"/>
</dbReference>
<dbReference type="AlphaFoldDB" id="A0A068RF31"/>
<evidence type="ECO:0000256" key="2">
    <source>
        <dbReference type="ARBA" id="ARBA00022801"/>
    </source>
</evidence>
<dbReference type="PANTHER" id="PTHR48081:SF8">
    <property type="entry name" value="ALPHA_BETA HYDROLASE FOLD-3 DOMAIN-CONTAINING PROTEIN-RELATED"/>
    <property type="match status" value="1"/>
</dbReference>
<dbReference type="PROSITE" id="PS01173">
    <property type="entry name" value="LIPASE_GDXG_HIS"/>
    <property type="match status" value="1"/>
</dbReference>
<dbReference type="InterPro" id="IPR002168">
    <property type="entry name" value="Lipase_GDXG_HIS_AS"/>
</dbReference>